<gene>
    <name evidence="12" type="primary">NDUFC2</name>
    <name evidence="12" type="ORF">Y1Q_0003417</name>
</gene>
<dbReference type="Pfam" id="PF06374">
    <property type="entry name" value="NDUF_C2"/>
    <property type="match status" value="1"/>
</dbReference>
<dbReference type="PIRSF" id="PIRSF017834">
    <property type="entry name" value="NADH-UbQ_OxRdtase_b14.5b"/>
    <property type="match status" value="1"/>
</dbReference>
<keyword evidence="5" id="KW-0812">Transmembrane</keyword>
<dbReference type="KEGG" id="amj:102568181"/>
<comment type="function">
    <text evidence="11">Accessory subunit of the mitochondrial membrane respiratory chain NADH dehydrogenase (Complex I), that is believed not to be involved in catalysis. Complex I functions in the transfer of electrons from NADH to the respiratory chain. The immediate electron acceptor for the enzyme is believed to be ubiquinone.</text>
</comment>
<keyword evidence="8" id="KW-1133">Transmembrane helix</keyword>
<dbReference type="STRING" id="8496.A0A151N4Y4"/>
<dbReference type="eggNOG" id="KOG4516">
    <property type="taxonomic scope" value="Eukaryota"/>
</dbReference>
<evidence type="ECO:0000256" key="3">
    <source>
        <dbReference type="ARBA" id="ARBA00022448"/>
    </source>
</evidence>
<dbReference type="EMBL" id="AKHW03004037">
    <property type="protein sequence ID" value="KYO31852.1"/>
    <property type="molecule type" value="Genomic_DNA"/>
</dbReference>
<evidence type="ECO:0000256" key="2">
    <source>
        <dbReference type="ARBA" id="ARBA00008674"/>
    </source>
</evidence>
<evidence type="ECO:0000256" key="6">
    <source>
        <dbReference type="ARBA" id="ARBA00022792"/>
    </source>
</evidence>
<evidence type="ECO:0000313" key="12">
    <source>
        <dbReference type="EMBL" id="KYO31852.1"/>
    </source>
</evidence>
<evidence type="ECO:0000256" key="7">
    <source>
        <dbReference type="ARBA" id="ARBA00022982"/>
    </source>
</evidence>
<dbReference type="GeneID" id="102568181"/>
<evidence type="ECO:0000256" key="5">
    <source>
        <dbReference type="ARBA" id="ARBA00022692"/>
    </source>
</evidence>
<dbReference type="PANTHER" id="PTHR13099:SF0">
    <property type="entry name" value="NADH DEHYDROGENASE [UBIQUINONE] 1 SUBUNIT C2-RELATED"/>
    <property type="match status" value="1"/>
</dbReference>
<comment type="similarity">
    <text evidence="2 11">Belongs to the complex I NDUFC2 subunit family.</text>
</comment>
<dbReference type="PhylomeDB" id="A0A151N4Y4"/>
<evidence type="ECO:0000313" key="13">
    <source>
        <dbReference type="Proteomes" id="UP000050525"/>
    </source>
</evidence>
<evidence type="ECO:0000256" key="8">
    <source>
        <dbReference type="ARBA" id="ARBA00022989"/>
    </source>
</evidence>
<keyword evidence="6 11" id="KW-0999">Mitochondrion inner membrane</keyword>
<proteinExistence type="inferred from homology"/>
<dbReference type="InterPro" id="IPR009423">
    <property type="entry name" value="NDUC2"/>
</dbReference>
<keyword evidence="3 11" id="KW-0813">Transport</keyword>
<dbReference type="GO" id="GO:0006120">
    <property type="term" value="P:mitochondrial electron transport, NADH to ubiquinone"/>
    <property type="evidence" value="ECO:0007669"/>
    <property type="project" value="InterPro"/>
</dbReference>
<keyword evidence="9 11" id="KW-0496">Mitochondrion</keyword>
<comment type="caution">
    <text evidence="12">The sequence shown here is derived from an EMBL/GenBank/DDBJ whole genome shotgun (WGS) entry which is preliminary data.</text>
</comment>
<organism evidence="12 13">
    <name type="scientific">Alligator mississippiensis</name>
    <name type="common">American alligator</name>
    <dbReference type="NCBI Taxonomy" id="8496"/>
    <lineage>
        <taxon>Eukaryota</taxon>
        <taxon>Metazoa</taxon>
        <taxon>Chordata</taxon>
        <taxon>Craniata</taxon>
        <taxon>Vertebrata</taxon>
        <taxon>Euteleostomi</taxon>
        <taxon>Archelosauria</taxon>
        <taxon>Archosauria</taxon>
        <taxon>Crocodylia</taxon>
        <taxon>Alligatoridae</taxon>
        <taxon>Alligatorinae</taxon>
        <taxon>Alligator</taxon>
    </lineage>
</organism>
<evidence type="ECO:0000256" key="9">
    <source>
        <dbReference type="ARBA" id="ARBA00023128"/>
    </source>
</evidence>
<dbReference type="CTD" id="4718"/>
<dbReference type="AlphaFoldDB" id="A0A151N4Y4"/>
<evidence type="ECO:0000256" key="1">
    <source>
        <dbReference type="ARBA" id="ARBA00004298"/>
    </source>
</evidence>
<dbReference type="OrthoDB" id="6329847at2759"/>
<dbReference type="GO" id="GO:0005743">
    <property type="term" value="C:mitochondrial inner membrane"/>
    <property type="evidence" value="ECO:0007669"/>
    <property type="project" value="UniProtKB-SubCell"/>
</dbReference>
<comment type="subcellular location">
    <subcellularLocation>
        <location evidence="1">Mitochondrion inner membrane</location>
        <topology evidence="1">Single-pass membrane protein</topology>
        <orientation evidence="1">Matrix side</orientation>
    </subcellularLocation>
</comment>
<dbReference type="RefSeq" id="XP_006272497.1">
    <property type="nucleotide sequence ID" value="XM_006272435.4"/>
</dbReference>
<evidence type="ECO:0000256" key="10">
    <source>
        <dbReference type="ARBA" id="ARBA00023136"/>
    </source>
</evidence>
<keyword evidence="7 11" id="KW-0249">Electron transport</keyword>
<evidence type="ECO:0000256" key="11">
    <source>
        <dbReference type="PIRNR" id="PIRNR017834"/>
    </source>
</evidence>
<evidence type="ECO:0000256" key="4">
    <source>
        <dbReference type="ARBA" id="ARBA00022660"/>
    </source>
</evidence>
<name>A0A151N4Y4_ALLMI</name>
<keyword evidence="4 11" id="KW-0679">Respiratory chain</keyword>
<sequence length="110" mass="12666">MSILPDESRSLLPPNIVNRNSLVLGGIGWAAVVLSNLGYRRPPLGSGVHRQILGLSIGWFIGYYATRRENYYYACRDRALFQYIKHHPEDFQLKEKKKLGEVLEPFHPVR</sequence>
<protein>
    <recommendedName>
        <fullName evidence="11">NADH dehydrogenase [ubiquinone] 1 subunit C2</fullName>
    </recommendedName>
</protein>
<dbReference type="PANTHER" id="PTHR13099">
    <property type="entry name" value="NADH-UBIQUINONE OXIDOREDUCTASE SUBUNIT B14.5B"/>
    <property type="match status" value="1"/>
</dbReference>
<keyword evidence="10 11" id="KW-0472">Membrane</keyword>
<accession>A0A151N4Y4</accession>
<dbReference type="Proteomes" id="UP000050525">
    <property type="component" value="Unassembled WGS sequence"/>
</dbReference>
<reference evidence="12 13" key="1">
    <citation type="journal article" date="2012" name="Genome Biol.">
        <title>Sequencing three crocodilian genomes to illuminate the evolution of archosaurs and amniotes.</title>
        <authorList>
            <person name="St John J.A."/>
            <person name="Braun E.L."/>
            <person name="Isberg S.R."/>
            <person name="Miles L.G."/>
            <person name="Chong A.Y."/>
            <person name="Gongora J."/>
            <person name="Dalzell P."/>
            <person name="Moran C."/>
            <person name="Bed'hom B."/>
            <person name="Abzhanov A."/>
            <person name="Burgess S.C."/>
            <person name="Cooksey A.M."/>
            <person name="Castoe T.A."/>
            <person name="Crawford N.G."/>
            <person name="Densmore L.D."/>
            <person name="Drew J.C."/>
            <person name="Edwards S.V."/>
            <person name="Faircloth B.C."/>
            <person name="Fujita M.K."/>
            <person name="Greenwold M.J."/>
            <person name="Hoffmann F.G."/>
            <person name="Howard J.M."/>
            <person name="Iguchi T."/>
            <person name="Janes D.E."/>
            <person name="Khan S.Y."/>
            <person name="Kohno S."/>
            <person name="de Koning A.J."/>
            <person name="Lance S.L."/>
            <person name="McCarthy F.M."/>
            <person name="McCormack J.E."/>
            <person name="Merchant M.E."/>
            <person name="Peterson D.G."/>
            <person name="Pollock D.D."/>
            <person name="Pourmand N."/>
            <person name="Raney B.J."/>
            <person name="Roessler K.A."/>
            <person name="Sanford J.R."/>
            <person name="Sawyer R.H."/>
            <person name="Schmidt C.J."/>
            <person name="Triplett E.W."/>
            <person name="Tuberville T.D."/>
            <person name="Venegas-Anaya M."/>
            <person name="Howard J.T."/>
            <person name="Jarvis E.D."/>
            <person name="Guillette L.J.Jr."/>
            <person name="Glenn T.C."/>
            <person name="Green R.E."/>
            <person name="Ray D.A."/>
        </authorList>
    </citation>
    <scope>NUCLEOTIDE SEQUENCE [LARGE SCALE GENOMIC DNA]</scope>
    <source>
        <strain evidence="12">KSC_2009_1</strain>
    </source>
</reference>
<keyword evidence="13" id="KW-1185">Reference proteome</keyword>